<dbReference type="InterPro" id="IPR046885">
    <property type="entry name" value="MnmA-like_C"/>
</dbReference>
<dbReference type="Proteomes" id="UP000886042">
    <property type="component" value="Unassembled WGS sequence"/>
</dbReference>
<comment type="caution">
    <text evidence="2">The sequence shown here is derived from an EMBL/GenBank/DDBJ whole genome shotgun (WGS) entry which is preliminary data.</text>
</comment>
<organism evidence="2">
    <name type="scientific">Hellea balneolensis</name>
    <dbReference type="NCBI Taxonomy" id="287478"/>
    <lineage>
        <taxon>Bacteria</taxon>
        <taxon>Pseudomonadati</taxon>
        <taxon>Pseudomonadota</taxon>
        <taxon>Alphaproteobacteria</taxon>
        <taxon>Maricaulales</taxon>
        <taxon>Robiginitomaculaceae</taxon>
        <taxon>Hellea</taxon>
    </lineage>
</organism>
<dbReference type="AlphaFoldDB" id="A0A7C3G113"/>
<sequence length="69" mass="7544">GQELDGQAVHVKTRSMRPPVSARFTWVEDQVVVDLDEPLEGIAPGQACVFYDAETTSRTLGGGWITKAR</sequence>
<dbReference type="EMBL" id="DRMN01000427">
    <property type="protein sequence ID" value="HFB55591.1"/>
    <property type="molecule type" value="Genomic_DNA"/>
</dbReference>
<accession>A0A7C3G113</accession>
<evidence type="ECO:0000313" key="2">
    <source>
        <dbReference type="EMBL" id="HFB55591.1"/>
    </source>
</evidence>
<gene>
    <name evidence="2" type="ORF">ENJ46_06665</name>
</gene>
<protein>
    <submittedName>
        <fullName evidence="2">tRNA 2-thiouridine(34) synthase MnmA</fullName>
    </submittedName>
</protein>
<dbReference type="Gene3D" id="2.40.30.10">
    <property type="entry name" value="Translation factors"/>
    <property type="match status" value="1"/>
</dbReference>
<evidence type="ECO:0000259" key="1">
    <source>
        <dbReference type="Pfam" id="PF20258"/>
    </source>
</evidence>
<dbReference type="Pfam" id="PF20258">
    <property type="entry name" value="tRNA_Me_trans_C"/>
    <property type="match status" value="1"/>
</dbReference>
<feature type="domain" description="tRNA-specific 2-thiouridylase MnmA-like C-terminal" evidence="1">
    <location>
        <begin position="7"/>
        <end position="65"/>
    </location>
</feature>
<reference evidence="2" key="1">
    <citation type="journal article" date="2020" name="mSystems">
        <title>Genome- and Community-Level Interaction Insights into Carbon Utilization and Element Cycling Functions of Hydrothermarchaeota in Hydrothermal Sediment.</title>
        <authorList>
            <person name="Zhou Z."/>
            <person name="Liu Y."/>
            <person name="Xu W."/>
            <person name="Pan J."/>
            <person name="Luo Z.H."/>
            <person name="Li M."/>
        </authorList>
    </citation>
    <scope>NUCLEOTIDE SEQUENCE [LARGE SCALE GENOMIC DNA]</scope>
    <source>
        <strain evidence="2">HyVt-489</strain>
    </source>
</reference>
<name>A0A7C3G113_9PROT</name>
<feature type="non-terminal residue" evidence="2">
    <location>
        <position position="1"/>
    </location>
</feature>
<proteinExistence type="predicted"/>